<dbReference type="SUPFAM" id="SSF53383">
    <property type="entry name" value="PLP-dependent transferases"/>
    <property type="match status" value="1"/>
</dbReference>
<dbReference type="FunFam" id="3.90.1150.10:FF:000006">
    <property type="entry name" value="Phosphoserine aminotransferase"/>
    <property type="match status" value="1"/>
</dbReference>
<gene>
    <name evidence="12" type="primary">serC</name>
    <name evidence="15" type="ORF">HELGO_WM53685</name>
</gene>
<dbReference type="PIRSF" id="PIRSF000525">
    <property type="entry name" value="SerC"/>
    <property type="match status" value="1"/>
</dbReference>
<dbReference type="PANTHER" id="PTHR43247">
    <property type="entry name" value="PHOSPHOSERINE AMINOTRANSFERASE"/>
    <property type="match status" value="1"/>
</dbReference>
<evidence type="ECO:0000313" key="15">
    <source>
        <dbReference type="EMBL" id="CAA6827858.1"/>
    </source>
</evidence>
<dbReference type="GO" id="GO:0008615">
    <property type="term" value="P:pyridoxine biosynthetic process"/>
    <property type="evidence" value="ECO:0007669"/>
    <property type="project" value="UniProtKB-UniRule"/>
</dbReference>
<dbReference type="NCBIfam" id="TIGR01364">
    <property type="entry name" value="serC_1"/>
    <property type="match status" value="1"/>
</dbReference>
<evidence type="ECO:0000256" key="13">
    <source>
        <dbReference type="RuleBase" id="RU004505"/>
    </source>
</evidence>
<accession>A0A6S6U853</accession>
<evidence type="ECO:0000256" key="2">
    <source>
        <dbReference type="ARBA" id="ARBA00005099"/>
    </source>
</evidence>
<keyword evidence="6 12" id="KW-0808">Transferase</keyword>
<evidence type="ECO:0000256" key="1">
    <source>
        <dbReference type="ARBA" id="ARBA00004915"/>
    </source>
</evidence>
<dbReference type="GO" id="GO:0030170">
    <property type="term" value="F:pyridoxal phosphate binding"/>
    <property type="evidence" value="ECO:0007669"/>
    <property type="project" value="UniProtKB-UniRule"/>
</dbReference>
<evidence type="ECO:0000256" key="9">
    <source>
        <dbReference type="ARBA" id="ARBA00023299"/>
    </source>
</evidence>
<feature type="binding site" evidence="12">
    <location>
        <position position="169"/>
    </location>
    <ligand>
        <name>pyridoxal 5'-phosphate</name>
        <dbReference type="ChEBI" id="CHEBI:597326"/>
    </ligand>
</feature>
<evidence type="ECO:0000256" key="6">
    <source>
        <dbReference type="ARBA" id="ARBA00022679"/>
    </source>
</evidence>
<comment type="catalytic activity">
    <reaction evidence="11 12 13">
        <text>O-phospho-L-serine + 2-oxoglutarate = 3-phosphooxypyruvate + L-glutamate</text>
        <dbReference type="Rhea" id="RHEA:14329"/>
        <dbReference type="ChEBI" id="CHEBI:16810"/>
        <dbReference type="ChEBI" id="CHEBI:18110"/>
        <dbReference type="ChEBI" id="CHEBI:29985"/>
        <dbReference type="ChEBI" id="CHEBI:57524"/>
        <dbReference type="EC" id="2.6.1.52"/>
    </reaction>
</comment>
<feature type="binding site" evidence="12">
    <location>
        <begin position="234"/>
        <end position="235"/>
    </location>
    <ligand>
        <name>pyridoxal 5'-phosphate</name>
        <dbReference type="ChEBI" id="CHEBI:597326"/>
    </ligand>
</feature>
<dbReference type="FunFam" id="3.40.640.10:FF:000010">
    <property type="entry name" value="Phosphoserine aminotransferase"/>
    <property type="match status" value="1"/>
</dbReference>
<feature type="binding site" evidence="12">
    <location>
        <position position="101"/>
    </location>
    <ligand>
        <name>pyridoxal 5'-phosphate</name>
        <dbReference type="ChEBI" id="CHEBI:597326"/>
    </ligand>
</feature>
<evidence type="ECO:0000256" key="3">
    <source>
        <dbReference type="ARBA" id="ARBA00006904"/>
    </source>
</evidence>
<name>A0A6S6U853_9BACT</name>
<proteinExistence type="inferred from homology"/>
<comment type="catalytic activity">
    <reaction evidence="10 12">
        <text>4-(phosphooxy)-L-threonine + 2-oxoglutarate = (R)-3-hydroxy-2-oxo-4-phosphooxybutanoate + L-glutamate</text>
        <dbReference type="Rhea" id="RHEA:16573"/>
        <dbReference type="ChEBI" id="CHEBI:16810"/>
        <dbReference type="ChEBI" id="CHEBI:29985"/>
        <dbReference type="ChEBI" id="CHEBI:58452"/>
        <dbReference type="ChEBI" id="CHEBI:58538"/>
        <dbReference type="EC" id="2.6.1.52"/>
    </reaction>
</comment>
<comment type="similarity">
    <text evidence="3 12">Belongs to the class-V pyridoxal-phosphate-dependent aminotransferase family. SerC subfamily.</text>
</comment>
<reference evidence="15" key="1">
    <citation type="submission" date="2020-01" db="EMBL/GenBank/DDBJ databases">
        <authorList>
            <person name="Meier V. D."/>
            <person name="Meier V D."/>
        </authorList>
    </citation>
    <scope>NUCLEOTIDE SEQUENCE</scope>
    <source>
        <strain evidence="15">HLG_WM_MAG_10</strain>
    </source>
</reference>
<comment type="caution">
    <text evidence="12">Lacks conserved residue(s) required for the propagation of feature annotation.</text>
</comment>
<sequence>MKIHNFSAGPAILPQVVLKEAAQAVENFENLGLSILEVSHRSKEIVSVMNEAQTLVKELLHLGDDYKVLFLTGGASTQFFTIAMNLLNPEETACYVDTGAWSTKAIKEVHNFGKVNVLASSKASNYNYIPKDWLVPANTKYLHITSNNTIYGTQYKTYPKSDKAILVADMSSDIFSHTFDATQFGLIYAGAQKNLGPAGTTLVIVKKDILGQVTREIPTMLDYRTHIKKDSSFNTPPVYPIYVCLLTLRWLQGQGGLKAVEANNRKKADLLYREIDRNPFFKGVAAVEDRSSMNVTFVANNEAHGAAFLEYCTANGISGIKGHRSVGGFRASIYNAMPLESVAYLVDLMKNFKPE</sequence>
<dbReference type="UniPathway" id="UPA00244">
    <property type="reaction ID" value="UER00311"/>
</dbReference>
<feature type="binding site" evidence="12">
    <location>
        <position position="149"/>
    </location>
    <ligand>
        <name>pyridoxal 5'-phosphate</name>
        <dbReference type="ChEBI" id="CHEBI:597326"/>
    </ligand>
</feature>
<dbReference type="HAMAP" id="MF_00160">
    <property type="entry name" value="SerC_aminotrans_5"/>
    <property type="match status" value="1"/>
</dbReference>
<evidence type="ECO:0000259" key="14">
    <source>
        <dbReference type="Pfam" id="PF00266"/>
    </source>
</evidence>
<feature type="domain" description="Aminotransferase class V" evidence="14">
    <location>
        <begin position="3"/>
        <end position="345"/>
    </location>
</feature>
<dbReference type="NCBIfam" id="NF003764">
    <property type="entry name" value="PRK05355.1"/>
    <property type="match status" value="1"/>
</dbReference>
<dbReference type="Pfam" id="PF00266">
    <property type="entry name" value="Aminotran_5"/>
    <property type="match status" value="1"/>
</dbReference>
<keyword evidence="5 12" id="KW-0028">Amino-acid biosynthesis</keyword>
<comment type="cofactor">
    <cofactor evidence="12">
        <name>pyridoxal 5'-phosphate</name>
        <dbReference type="ChEBI" id="CHEBI:597326"/>
    </cofactor>
    <text evidence="12">Binds 1 pyridoxal phosphate per subunit.</text>
</comment>
<evidence type="ECO:0000256" key="5">
    <source>
        <dbReference type="ARBA" id="ARBA00022605"/>
    </source>
</evidence>
<dbReference type="InterPro" id="IPR015422">
    <property type="entry name" value="PyrdxlP-dep_Trfase_small"/>
</dbReference>
<comment type="subcellular location">
    <subcellularLocation>
        <location evidence="12">Cytoplasm</location>
    </subcellularLocation>
</comment>
<dbReference type="Gene3D" id="3.90.1150.10">
    <property type="entry name" value="Aspartate Aminotransferase, domain 1"/>
    <property type="match status" value="1"/>
</dbReference>
<dbReference type="EMBL" id="CACVAQ010000414">
    <property type="protein sequence ID" value="CAA6827858.1"/>
    <property type="molecule type" value="Genomic_DNA"/>
</dbReference>
<evidence type="ECO:0000256" key="12">
    <source>
        <dbReference type="HAMAP-Rule" id="MF_00160"/>
    </source>
</evidence>
<dbReference type="GO" id="GO:0005737">
    <property type="term" value="C:cytoplasm"/>
    <property type="evidence" value="ECO:0007669"/>
    <property type="project" value="UniProtKB-SubCell"/>
</dbReference>
<evidence type="ECO:0000256" key="4">
    <source>
        <dbReference type="ARBA" id="ARBA00022576"/>
    </source>
</evidence>
<comment type="function">
    <text evidence="12">Catalyzes the reversible conversion of 3-phosphohydroxypyruvate to phosphoserine and of 3-hydroxy-2-oxo-4-phosphonooxybutanoate to phosphohydroxythreonine.</text>
</comment>
<dbReference type="GO" id="GO:0004648">
    <property type="term" value="F:O-phospho-L-serine:2-oxoglutarate aminotransferase activity"/>
    <property type="evidence" value="ECO:0007669"/>
    <property type="project" value="UniProtKB-UniRule"/>
</dbReference>
<dbReference type="InterPro" id="IPR020578">
    <property type="entry name" value="Aminotrans_V_PyrdxlP_BS"/>
</dbReference>
<dbReference type="AlphaFoldDB" id="A0A6S6U853"/>
<protein>
    <recommendedName>
        <fullName evidence="12">Phosphoserine aminotransferase</fullName>
        <ecNumber evidence="12">2.6.1.52</ecNumber>
    </recommendedName>
    <alternativeName>
        <fullName evidence="12">Phosphohydroxythreonine aminotransferase</fullName>
        <shortName evidence="12">PSAT</shortName>
    </alternativeName>
</protein>
<feature type="modified residue" description="N6-(pyridoxal phosphate)lysine" evidence="12">
    <location>
        <position position="193"/>
    </location>
</feature>
<dbReference type="InterPro" id="IPR015421">
    <property type="entry name" value="PyrdxlP-dep_Trfase_major"/>
</dbReference>
<feature type="binding site" evidence="12">
    <location>
        <begin position="75"/>
        <end position="76"/>
    </location>
    <ligand>
        <name>pyridoxal 5'-phosphate</name>
        <dbReference type="ChEBI" id="CHEBI:597326"/>
    </ligand>
</feature>
<dbReference type="EC" id="2.6.1.52" evidence="12"/>
<dbReference type="InterPro" id="IPR022278">
    <property type="entry name" value="Pser_aminoTfrase"/>
</dbReference>
<dbReference type="InterPro" id="IPR015424">
    <property type="entry name" value="PyrdxlP-dep_Trfase"/>
</dbReference>
<keyword evidence="9 12" id="KW-0718">Serine biosynthesis</keyword>
<comment type="subunit">
    <text evidence="12">Homodimer.</text>
</comment>
<dbReference type="GO" id="GO:0006564">
    <property type="term" value="P:L-serine biosynthetic process"/>
    <property type="evidence" value="ECO:0007669"/>
    <property type="project" value="UniProtKB-UniRule"/>
</dbReference>
<dbReference type="UniPathway" id="UPA00135">
    <property type="reaction ID" value="UER00197"/>
</dbReference>
<feature type="binding site" evidence="12">
    <location>
        <position position="192"/>
    </location>
    <ligand>
        <name>pyridoxal 5'-phosphate</name>
        <dbReference type="ChEBI" id="CHEBI:597326"/>
    </ligand>
</feature>
<dbReference type="InterPro" id="IPR000192">
    <property type="entry name" value="Aminotrans_V_dom"/>
</dbReference>
<dbReference type="PANTHER" id="PTHR43247:SF1">
    <property type="entry name" value="PHOSPHOSERINE AMINOTRANSFERASE"/>
    <property type="match status" value="1"/>
</dbReference>
<dbReference type="PROSITE" id="PS00595">
    <property type="entry name" value="AA_TRANSFER_CLASS_5"/>
    <property type="match status" value="1"/>
</dbReference>
<comment type="pathway">
    <text evidence="2 12 13">Amino-acid biosynthesis; L-serine biosynthesis; L-serine from 3-phospho-D-glycerate: step 2/3.</text>
</comment>
<keyword evidence="4 12" id="KW-0032">Aminotransferase</keyword>
<comment type="pathway">
    <text evidence="1 12">Cofactor biosynthesis; pyridoxine 5'-phosphate biosynthesis; pyridoxine 5'-phosphate from D-erythrose 4-phosphate: step 3/5.</text>
</comment>
<dbReference type="Gene3D" id="3.40.640.10">
    <property type="entry name" value="Type I PLP-dependent aspartate aminotransferase-like (Major domain)"/>
    <property type="match status" value="1"/>
</dbReference>
<evidence type="ECO:0000256" key="7">
    <source>
        <dbReference type="ARBA" id="ARBA00022898"/>
    </source>
</evidence>
<keyword evidence="12" id="KW-0963">Cytoplasm</keyword>
<keyword evidence="8 12" id="KW-0664">Pyridoxine biosynthesis</keyword>
<evidence type="ECO:0000256" key="8">
    <source>
        <dbReference type="ARBA" id="ARBA00023096"/>
    </source>
</evidence>
<keyword evidence="7 12" id="KW-0663">Pyridoxal phosphate</keyword>
<feature type="binding site" evidence="12">
    <location>
        <position position="41"/>
    </location>
    <ligand>
        <name>L-glutamate</name>
        <dbReference type="ChEBI" id="CHEBI:29985"/>
    </ligand>
</feature>
<evidence type="ECO:0000256" key="11">
    <source>
        <dbReference type="ARBA" id="ARBA00049007"/>
    </source>
</evidence>
<organism evidence="15">
    <name type="scientific">uncultured Aureispira sp</name>
    <dbReference type="NCBI Taxonomy" id="1331704"/>
    <lineage>
        <taxon>Bacteria</taxon>
        <taxon>Pseudomonadati</taxon>
        <taxon>Bacteroidota</taxon>
        <taxon>Saprospiria</taxon>
        <taxon>Saprospirales</taxon>
        <taxon>Saprospiraceae</taxon>
        <taxon>Aureispira</taxon>
        <taxon>environmental samples</taxon>
    </lineage>
</organism>
<evidence type="ECO:0000256" key="10">
    <source>
        <dbReference type="ARBA" id="ARBA00047630"/>
    </source>
</evidence>